<name>A0A1Y3BPT2_EURMA</name>
<protein>
    <recommendedName>
        <fullName evidence="2">ATPase AAA-type core domain-containing protein</fullName>
    </recommendedName>
</protein>
<feature type="domain" description="ATPase AAA-type core" evidence="2">
    <location>
        <begin position="65"/>
        <end position="173"/>
    </location>
</feature>
<feature type="non-terminal residue" evidence="3">
    <location>
        <position position="348"/>
    </location>
</feature>
<feature type="compositionally biased region" description="Basic and acidic residues" evidence="1">
    <location>
        <begin position="319"/>
        <end position="329"/>
    </location>
</feature>
<dbReference type="InterPro" id="IPR027417">
    <property type="entry name" value="P-loop_NTPase"/>
</dbReference>
<dbReference type="GO" id="GO:0005524">
    <property type="term" value="F:ATP binding"/>
    <property type="evidence" value="ECO:0007669"/>
    <property type="project" value="InterPro"/>
</dbReference>
<dbReference type="AlphaFoldDB" id="A0A1Y3BPT2"/>
<dbReference type="SUPFAM" id="SSF52540">
    <property type="entry name" value="P-loop containing nucleoside triphosphate hydrolases"/>
    <property type="match status" value="1"/>
</dbReference>
<evidence type="ECO:0000313" key="4">
    <source>
        <dbReference type="Proteomes" id="UP000194236"/>
    </source>
</evidence>
<feature type="region of interest" description="Disordered" evidence="1">
    <location>
        <begin position="220"/>
        <end position="348"/>
    </location>
</feature>
<evidence type="ECO:0000259" key="2">
    <source>
        <dbReference type="Pfam" id="PF00004"/>
    </source>
</evidence>
<dbReference type="Proteomes" id="UP000194236">
    <property type="component" value="Unassembled WGS sequence"/>
</dbReference>
<accession>A0A1Y3BPT2</accession>
<organism evidence="3 4">
    <name type="scientific">Euroglyphus maynei</name>
    <name type="common">Mayne's house dust mite</name>
    <dbReference type="NCBI Taxonomy" id="6958"/>
    <lineage>
        <taxon>Eukaryota</taxon>
        <taxon>Metazoa</taxon>
        <taxon>Ecdysozoa</taxon>
        <taxon>Arthropoda</taxon>
        <taxon>Chelicerata</taxon>
        <taxon>Arachnida</taxon>
        <taxon>Acari</taxon>
        <taxon>Acariformes</taxon>
        <taxon>Sarcoptiformes</taxon>
        <taxon>Astigmata</taxon>
        <taxon>Psoroptidia</taxon>
        <taxon>Analgoidea</taxon>
        <taxon>Pyroglyphidae</taxon>
        <taxon>Pyroglyphinae</taxon>
        <taxon>Euroglyphus</taxon>
    </lineage>
</organism>
<dbReference type="GO" id="GO:0016887">
    <property type="term" value="F:ATP hydrolysis activity"/>
    <property type="evidence" value="ECO:0007669"/>
    <property type="project" value="InterPro"/>
</dbReference>
<comment type="caution">
    <text evidence="3">The sequence shown here is derived from an EMBL/GenBank/DDBJ whole genome shotgun (WGS) entry which is preliminary data.</text>
</comment>
<feature type="compositionally biased region" description="Polar residues" evidence="1">
    <location>
        <begin position="177"/>
        <end position="203"/>
    </location>
</feature>
<gene>
    <name evidence="3" type="ORF">BLA29_002613</name>
</gene>
<evidence type="ECO:0000256" key="1">
    <source>
        <dbReference type="SAM" id="MobiDB-lite"/>
    </source>
</evidence>
<dbReference type="Gene3D" id="3.40.50.300">
    <property type="entry name" value="P-loop containing nucleotide triphosphate hydrolases"/>
    <property type="match status" value="1"/>
</dbReference>
<dbReference type="EMBL" id="MUJZ01010925">
    <property type="protein sequence ID" value="OTF81958.1"/>
    <property type="molecule type" value="Genomic_DNA"/>
</dbReference>
<feature type="compositionally biased region" description="Basic and acidic residues" evidence="1">
    <location>
        <begin position="289"/>
        <end position="298"/>
    </location>
</feature>
<feature type="compositionally biased region" description="Polar residues" evidence="1">
    <location>
        <begin position="304"/>
        <end position="318"/>
    </location>
</feature>
<feature type="compositionally biased region" description="Low complexity" evidence="1">
    <location>
        <begin position="252"/>
        <end position="267"/>
    </location>
</feature>
<proteinExistence type="predicted"/>
<reference evidence="3 4" key="1">
    <citation type="submission" date="2017-03" db="EMBL/GenBank/DDBJ databases">
        <title>Genome Survey of Euroglyphus maynei.</title>
        <authorList>
            <person name="Arlian L.G."/>
            <person name="Morgan M.S."/>
            <person name="Rider S.D."/>
        </authorList>
    </citation>
    <scope>NUCLEOTIDE SEQUENCE [LARGE SCALE GENOMIC DNA]</scope>
    <source>
        <strain evidence="3">Arlian Lab</strain>
        <tissue evidence="3">Whole body</tissue>
    </source>
</reference>
<feature type="region of interest" description="Disordered" evidence="1">
    <location>
        <begin position="170"/>
        <end position="203"/>
    </location>
</feature>
<dbReference type="InterPro" id="IPR003959">
    <property type="entry name" value="ATPase_AAA_core"/>
</dbReference>
<evidence type="ECO:0000313" key="3">
    <source>
        <dbReference type="EMBL" id="OTF81958.1"/>
    </source>
</evidence>
<dbReference type="Pfam" id="PF00004">
    <property type="entry name" value="AAA"/>
    <property type="match status" value="1"/>
</dbReference>
<feature type="compositionally biased region" description="Basic and acidic residues" evidence="1">
    <location>
        <begin position="338"/>
        <end position="348"/>
    </location>
</feature>
<dbReference type="OrthoDB" id="2115716at2759"/>
<feature type="compositionally biased region" description="Polar residues" evidence="1">
    <location>
        <begin position="278"/>
        <end position="288"/>
    </location>
</feature>
<sequence>MMITRGGDKMSYKSSRKLLENCLKICIKPQLREHLGSSIKTRELQTILVHGKCRSSLVHFVNDALARIAHSSTQTMIMHVSMNRLIESRNSLVNMFKVASKMNPCIICFEDIDRFMNDSELPKLVGNLARLFDQFIDFVHELEGDNDNEDIVIIGITNLVNSLHPSISQMSRKHSKVSNNRRVQSPLPSASTVEKSDKMTSTAKQMISMGEKSMAINNNNKLEKSSRIVRKQNPTQPRLFKRQPTTAIVKHQGQSSQPSSKKWPKNSTVKLVAKRRQSTTVKSSLDTGHQQKDDDSLQKRLSMKKTSAIVTRNKQIQTMEKKTNDDNCRMHSLKPKRQRDDSKQTVVV</sequence>
<keyword evidence="4" id="KW-1185">Reference proteome</keyword>